<evidence type="ECO:0000256" key="2">
    <source>
        <dbReference type="ARBA" id="ARBA00005327"/>
    </source>
</evidence>
<evidence type="ECO:0000256" key="7">
    <source>
        <dbReference type="ARBA" id="ARBA00023170"/>
    </source>
</evidence>
<evidence type="ECO:0000256" key="1">
    <source>
        <dbReference type="ARBA" id="ARBA00004651"/>
    </source>
</evidence>
<dbReference type="Proteomes" id="UP000076858">
    <property type="component" value="Unassembled WGS sequence"/>
</dbReference>
<organism evidence="8 9">
    <name type="scientific">Daphnia magna</name>
    <dbReference type="NCBI Taxonomy" id="35525"/>
    <lineage>
        <taxon>Eukaryota</taxon>
        <taxon>Metazoa</taxon>
        <taxon>Ecdysozoa</taxon>
        <taxon>Arthropoda</taxon>
        <taxon>Crustacea</taxon>
        <taxon>Branchiopoda</taxon>
        <taxon>Diplostraca</taxon>
        <taxon>Cladocera</taxon>
        <taxon>Anomopoda</taxon>
        <taxon>Daphniidae</taxon>
        <taxon>Daphnia</taxon>
    </lineage>
</organism>
<dbReference type="InterPro" id="IPR009318">
    <property type="entry name" value="Gustatory_rcpt"/>
</dbReference>
<keyword evidence="9" id="KW-1185">Reference proteome</keyword>
<protein>
    <submittedName>
        <fullName evidence="8">Uncharacterized protein</fullName>
    </submittedName>
</protein>
<dbReference type="AlphaFoldDB" id="A0A0P5U059"/>
<dbReference type="EMBL" id="LRGB01001581">
    <property type="protein sequence ID" value="KZS11373.1"/>
    <property type="molecule type" value="Genomic_DNA"/>
</dbReference>
<keyword evidence="4" id="KW-0812">Transmembrane</keyword>
<dbReference type="GO" id="GO:0008527">
    <property type="term" value="F:taste receptor activity"/>
    <property type="evidence" value="ECO:0007669"/>
    <property type="project" value="InterPro"/>
</dbReference>
<reference evidence="8 9" key="1">
    <citation type="submission" date="2016-03" db="EMBL/GenBank/DDBJ databases">
        <title>EvidentialGene: Evidence-directed Construction of Genes on Genomes.</title>
        <authorList>
            <person name="Gilbert D.G."/>
            <person name="Choi J.-H."/>
            <person name="Mockaitis K."/>
            <person name="Colbourne J."/>
            <person name="Pfrender M."/>
        </authorList>
    </citation>
    <scope>NUCLEOTIDE SEQUENCE [LARGE SCALE GENOMIC DNA]</scope>
    <source>
        <strain evidence="8 9">Xinb3</strain>
        <tissue evidence="8">Complete organism</tissue>
    </source>
</reference>
<proteinExistence type="inferred from homology"/>
<dbReference type="PANTHER" id="PTHR21421">
    <property type="entry name" value="GUSTATORY RECEPTOR"/>
    <property type="match status" value="1"/>
</dbReference>
<dbReference type="GO" id="GO:0050916">
    <property type="term" value="P:sensory perception of sweet taste"/>
    <property type="evidence" value="ECO:0007669"/>
    <property type="project" value="UniProtKB-ARBA"/>
</dbReference>
<dbReference type="Pfam" id="PF06151">
    <property type="entry name" value="Trehalose_recp"/>
    <property type="match status" value="1"/>
</dbReference>
<evidence type="ECO:0000313" key="9">
    <source>
        <dbReference type="Proteomes" id="UP000076858"/>
    </source>
</evidence>
<evidence type="ECO:0000256" key="4">
    <source>
        <dbReference type="ARBA" id="ARBA00022692"/>
    </source>
</evidence>
<dbReference type="GO" id="GO:0005886">
    <property type="term" value="C:plasma membrane"/>
    <property type="evidence" value="ECO:0007669"/>
    <property type="project" value="UniProtKB-SubCell"/>
</dbReference>
<keyword evidence="7" id="KW-0675">Receptor</keyword>
<dbReference type="PANTHER" id="PTHR21421:SF29">
    <property type="entry name" value="GUSTATORY RECEPTOR 5A FOR TREHALOSE-RELATED"/>
    <property type="match status" value="1"/>
</dbReference>
<name>A0A0P5U059_9CRUS</name>
<keyword evidence="6" id="KW-0472">Membrane</keyword>
<evidence type="ECO:0000256" key="6">
    <source>
        <dbReference type="ARBA" id="ARBA00023136"/>
    </source>
</evidence>
<comment type="subcellular location">
    <subcellularLocation>
        <location evidence="1">Cell membrane</location>
        <topology evidence="1">Multi-pass membrane protein</topology>
    </subcellularLocation>
</comment>
<keyword evidence="3" id="KW-1003">Cell membrane</keyword>
<accession>A0A0P5U059</accession>
<comment type="caution">
    <text evidence="8">The sequence shown here is derived from an EMBL/GenBank/DDBJ whole genome shotgun (WGS) entry which is preliminary data.</text>
</comment>
<keyword evidence="5" id="KW-1133">Transmembrane helix</keyword>
<gene>
    <name evidence="8" type="ORF">APZ42_024168</name>
</gene>
<dbReference type="OrthoDB" id="5800391at2759"/>
<evidence type="ECO:0000313" key="8">
    <source>
        <dbReference type="EMBL" id="KZS11373.1"/>
    </source>
</evidence>
<evidence type="ECO:0000256" key="3">
    <source>
        <dbReference type="ARBA" id="ARBA00022475"/>
    </source>
</evidence>
<comment type="similarity">
    <text evidence="2">Belongs to the insect chemoreceptor superfamily. Gustatory receptor (GR) family. Gr5a subfamily.</text>
</comment>
<evidence type="ECO:0000256" key="5">
    <source>
        <dbReference type="ARBA" id="ARBA00022989"/>
    </source>
</evidence>
<sequence length="396" mass="45918">MARKSDVIQLWSPVISFFRCYAIVPLRQCHKEPYFERCRGSFYWCLLVAFVYLCTFIFSILLVIDTFNSSSKMIADATFYLIYYAHCEMTVVFFLLQSSDLLQLLQHWIDTERLLEENQIFLGRTVKCQCWFIFIATVIMSNLENALYIAGAVKDAENVTEIFYLLVKLAGKETDLNPYFGDYKDIYGFALIFVESLSEVAWIAGDFIIALVSIILRRYYEVHREQLRSQHNASFQQLERLRRVQLALSTLTHQVAELFSPLILITIGCDVIYILTFLYSGLDADISSPSLLVRFIFTYSFAYVIWRLMFSVYLASRLTELPRKTVDYLYMLPSLVGYSMEQQRNRLIKMDLIVQEIQNEPTALSGGGFFVLSKSSASKLFGLIVTYEVVMLQLPR</sequence>